<comment type="caution">
    <text evidence="2">The sequence shown here is derived from an EMBL/GenBank/DDBJ whole genome shotgun (WGS) entry which is preliminary data.</text>
</comment>
<dbReference type="SUPFAM" id="SSF143422">
    <property type="entry name" value="Transposase IS200-like"/>
    <property type="match status" value="1"/>
</dbReference>
<evidence type="ECO:0000313" key="3">
    <source>
        <dbReference type="Proteomes" id="UP001431217"/>
    </source>
</evidence>
<dbReference type="Gene3D" id="3.30.70.1290">
    <property type="entry name" value="Transposase IS200-like"/>
    <property type="match status" value="1"/>
</dbReference>
<reference evidence="2 3" key="1">
    <citation type="submission" date="2022-05" db="EMBL/GenBank/DDBJ databases">
        <title>Luteimonas sp. SX5, whole genome shotgun sequencing project.</title>
        <authorList>
            <person name="Zhao G."/>
            <person name="Shen L."/>
        </authorList>
    </citation>
    <scope>NUCLEOTIDE SEQUENCE [LARGE SCALE GENOMIC DNA]</scope>
    <source>
        <strain evidence="2 3">SX5</strain>
    </source>
</reference>
<dbReference type="InterPro" id="IPR052715">
    <property type="entry name" value="RAYT_transposase"/>
</dbReference>
<dbReference type="RefSeq" id="WP_249474703.1">
    <property type="nucleotide sequence ID" value="NZ_JAMBEP010000002.1"/>
</dbReference>
<evidence type="ECO:0000259" key="1">
    <source>
        <dbReference type="SMART" id="SM01321"/>
    </source>
</evidence>
<dbReference type="EMBL" id="JAMBEP010000002">
    <property type="protein sequence ID" value="MCL1635287.1"/>
    <property type="molecule type" value="Genomic_DNA"/>
</dbReference>
<dbReference type="InterPro" id="IPR036515">
    <property type="entry name" value="Transposase_17_sf"/>
</dbReference>
<feature type="domain" description="Transposase IS200-like" evidence="1">
    <location>
        <begin position="9"/>
        <end position="103"/>
    </location>
</feature>
<dbReference type="Proteomes" id="UP001431217">
    <property type="component" value="Unassembled WGS sequence"/>
</dbReference>
<dbReference type="SMART" id="SM01321">
    <property type="entry name" value="Y1_Tnp"/>
    <property type="match status" value="1"/>
</dbReference>
<organism evidence="2 3">
    <name type="scientific">Luteimonas galliterrae</name>
    <dbReference type="NCBI Taxonomy" id="2940486"/>
    <lineage>
        <taxon>Bacteria</taxon>
        <taxon>Pseudomonadati</taxon>
        <taxon>Pseudomonadota</taxon>
        <taxon>Gammaproteobacteria</taxon>
        <taxon>Lysobacterales</taxon>
        <taxon>Lysobacteraceae</taxon>
        <taxon>Luteimonas</taxon>
    </lineage>
</organism>
<sequence length="137" mass="15986">MTSYRRVYIAGATYFFTVNPANRDTTLLVDRIDALRDAIGYTRRRHPFAIDTMTVMPEHIHAVWTLPPADADHSLRWRLIKTWFSRHMPQGERRRGVVRVHDWPFSTFHRDMKQGLLAPDWGGVMTARYDGAFGERG</sequence>
<dbReference type="PANTHER" id="PTHR36966:SF1">
    <property type="entry name" value="REP-ASSOCIATED TYROSINE TRANSPOSASE"/>
    <property type="match status" value="1"/>
</dbReference>
<keyword evidence="3" id="KW-1185">Reference proteome</keyword>
<dbReference type="InterPro" id="IPR002686">
    <property type="entry name" value="Transposase_17"/>
</dbReference>
<accession>A0ABT0MK92</accession>
<dbReference type="PANTHER" id="PTHR36966">
    <property type="entry name" value="REP-ASSOCIATED TYROSINE TRANSPOSASE"/>
    <property type="match status" value="1"/>
</dbReference>
<gene>
    <name evidence="2" type="ORF">M2650_11685</name>
</gene>
<name>A0ABT0MK92_9GAMM</name>
<dbReference type="NCBIfam" id="NF047646">
    <property type="entry name" value="REP_Tyr_transpos"/>
    <property type="match status" value="1"/>
</dbReference>
<protein>
    <recommendedName>
        <fullName evidence="1">Transposase IS200-like domain-containing protein</fullName>
    </recommendedName>
</protein>
<evidence type="ECO:0000313" key="2">
    <source>
        <dbReference type="EMBL" id="MCL1635287.1"/>
    </source>
</evidence>
<proteinExistence type="predicted"/>